<dbReference type="RefSeq" id="WP_183949249.1">
    <property type="nucleotide sequence ID" value="NZ_JACHHX010000023.1"/>
</dbReference>
<dbReference type="InterPro" id="IPR016032">
    <property type="entry name" value="Sig_transdc_resp-reg_C-effctor"/>
</dbReference>
<dbReference type="Pfam" id="PF00072">
    <property type="entry name" value="Response_reg"/>
    <property type="match status" value="1"/>
</dbReference>
<evidence type="ECO:0000256" key="2">
    <source>
        <dbReference type="ARBA" id="ARBA00023125"/>
    </source>
</evidence>
<dbReference type="PANTHER" id="PTHR45566">
    <property type="entry name" value="HTH-TYPE TRANSCRIPTIONAL REGULATOR YHJB-RELATED"/>
    <property type="match status" value="1"/>
</dbReference>
<dbReference type="SUPFAM" id="SSF46894">
    <property type="entry name" value="C-terminal effector domain of the bipartite response regulators"/>
    <property type="match status" value="1"/>
</dbReference>
<evidence type="ECO:0000313" key="6">
    <source>
        <dbReference type="EMBL" id="MBB5016585.1"/>
    </source>
</evidence>
<dbReference type="PROSITE" id="PS50110">
    <property type="entry name" value="RESPONSE_REGULATORY"/>
    <property type="match status" value="1"/>
</dbReference>
<dbReference type="InterPro" id="IPR011006">
    <property type="entry name" value="CheY-like_superfamily"/>
</dbReference>
<dbReference type="Proteomes" id="UP000519004">
    <property type="component" value="Unassembled WGS sequence"/>
</dbReference>
<dbReference type="InterPro" id="IPR000792">
    <property type="entry name" value="Tscrpt_reg_LuxR_C"/>
</dbReference>
<name>A0A7W7Y238_9GAMM</name>
<feature type="modified residue" description="4-aspartylphosphate" evidence="3">
    <location>
        <position position="55"/>
    </location>
</feature>
<dbReference type="Pfam" id="PF00196">
    <property type="entry name" value="GerE"/>
    <property type="match status" value="1"/>
</dbReference>
<dbReference type="GO" id="GO:0000160">
    <property type="term" value="P:phosphorelay signal transduction system"/>
    <property type="evidence" value="ECO:0007669"/>
    <property type="project" value="InterPro"/>
</dbReference>
<dbReference type="InterPro" id="IPR058245">
    <property type="entry name" value="NreC/VraR/RcsB-like_REC"/>
</dbReference>
<organism evidence="6 7">
    <name type="scientific">Rehaibacterium terrae</name>
    <dbReference type="NCBI Taxonomy" id="1341696"/>
    <lineage>
        <taxon>Bacteria</taxon>
        <taxon>Pseudomonadati</taxon>
        <taxon>Pseudomonadota</taxon>
        <taxon>Gammaproteobacteria</taxon>
        <taxon>Lysobacterales</taxon>
        <taxon>Lysobacteraceae</taxon>
        <taxon>Rehaibacterium</taxon>
    </lineage>
</organism>
<evidence type="ECO:0000256" key="3">
    <source>
        <dbReference type="PROSITE-ProRule" id="PRU00169"/>
    </source>
</evidence>
<dbReference type="PROSITE" id="PS00622">
    <property type="entry name" value="HTH_LUXR_1"/>
    <property type="match status" value="1"/>
</dbReference>
<feature type="domain" description="Response regulatory" evidence="5">
    <location>
        <begin position="3"/>
        <end position="120"/>
    </location>
</feature>
<dbReference type="GO" id="GO:0006355">
    <property type="term" value="P:regulation of DNA-templated transcription"/>
    <property type="evidence" value="ECO:0007669"/>
    <property type="project" value="InterPro"/>
</dbReference>
<evidence type="ECO:0000259" key="4">
    <source>
        <dbReference type="PROSITE" id="PS50043"/>
    </source>
</evidence>
<dbReference type="EMBL" id="JACHHX010000023">
    <property type="protein sequence ID" value="MBB5016585.1"/>
    <property type="molecule type" value="Genomic_DNA"/>
</dbReference>
<dbReference type="InterPro" id="IPR036388">
    <property type="entry name" value="WH-like_DNA-bd_sf"/>
</dbReference>
<keyword evidence="7" id="KW-1185">Reference proteome</keyword>
<reference evidence="6 7" key="1">
    <citation type="submission" date="2020-08" db="EMBL/GenBank/DDBJ databases">
        <title>Genomic Encyclopedia of Type Strains, Phase IV (KMG-IV): sequencing the most valuable type-strain genomes for metagenomic binning, comparative biology and taxonomic classification.</title>
        <authorList>
            <person name="Goeker M."/>
        </authorList>
    </citation>
    <scope>NUCLEOTIDE SEQUENCE [LARGE SCALE GENOMIC DNA]</scope>
    <source>
        <strain evidence="6 7">DSM 25897</strain>
    </source>
</reference>
<gene>
    <name evidence="6" type="ORF">HNQ58_002506</name>
</gene>
<evidence type="ECO:0000313" key="7">
    <source>
        <dbReference type="Proteomes" id="UP000519004"/>
    </source>
</evidence>
<feature type="domain" description="HTH luxR-type" evidence="4">
    <location>
        <begin position="146"/>
        <end position="211"/>
    </location>
</feature>
<dbReference type="PANTHER" id="PTHR45566:SF1">
    <property type="entry name" value="HTH-TYPE TRANSCRIPTIONAL REGULATOR YHJB-RELATED"/>
    <property type="match status" value="1"/>
</dbReference>
<dbReference type="SUPFAM" id="SSF52172">
    <property type="entry name" value="CheY-like"/>
    <property type="match status" value="1"/>
</dbReference>
<keyword evidence="1 3" id="KW-0597">Phosphoprotein</keyword>
<keyword evidence="2 6" id="KW-0238">DNA-binding</keyword>
<dbReference type="SMART" id="SM00421">
    <property type="entry name" value="HTH_LUXR"/>
    <property type="match status" value="1"/>
</dbReference>
<dbReference type="CDD" id="cd17535">
    <property type="entry name" value="REC_NarL-like"/>
    <property type="match status" value="1"/>
</dbReference>
<sequence length="222" mass="23860">MPRLLIADDHPLYRLALVQAVRGVIDGADVAEAGSLEQARATLAAQPDTDLVLLDLHLPDSHGLMGLAALRGEFPSVAVVMISAHDDPATIRRALAYGAAGFIPKRAGMDELQAALRAVLDCEEWLPPALRADIEALPGSREDADLSARLATLTPQQFKVLSRVAEGRLNKQIADELGIQERTVKAHMSAIFEKLGVRNRTQAGVLLRSLELADPSRSVAKD</sequence>
<dbReference type="Gene3D" id="3.40.50.2300">
    <property type="match status" value="1"/>
</dbReference>
<evidence type="ECO:0000256" key="1">
    <source>
        <dbReference type="ARBA" id="ARBA00022553"/>
    </source>
</evidence>
<dbReference type="InterPro" id="IPR051015">
    <property type="entry name" value="EvgA-like"/>
</dbReference>
<dbReference type="PROSITE" id="PS50043">
    <property type="entry name" value="HTH_LUXR_2"/>
    <property type="match status" value="1"/>
</dbReference>
<dbReference type="SMART" id="SM00448">
    <property type="entry name" value="REC"/>
    <property type="match status" value="1"/>
</dbReference>
<comment type="caution">
    <text evidence="6">The sequence shown here is derived from an EMBL/GenBank/DDBJ whole genome shotgun (WGS) entry which is preliminary data.</text>
</comment>
<accession>A0A7W7Y238</accession>
<dbReference type="Gene3D" id="1.10.10.10">
    <property type="entry name" value="Winged helix-like DNA-binding domain superfamily/Winged helix DNA-binding domain"/>
    <property type="match status" value="1"/>
</dbReference>
<dbReference type="PRINTS" id="PR00038">
    <property type="entry name" value="HTHLUXR"/>
</dbReference>
<proteinExistence type="predicted"/>
<dbReference type="AlphaFoldDB" id="A0A7W7Y238"/>
<protein>
    <submittedName>
        <fullName evidence="6">DNA-binding NarL/FixJ family response regulator</fullName>
    </submittedName>
</protein>
<dbReference type="GO" id="GO:0003677">
    <property type="term" value="F:DNA binding"/>
    <property type="evidence" value="ECO:0007669"/>
    <property type="project" value="UniProtKB-KW"/>
</dbReference>
<dbReference type="InterPro" id="IPR001789">
    <property type="entry name" value="Sig_transdc_resp-reg_receiver"/>
</dbReference>
<dbReference type="CDD" id="cd06170">
    <property type="entry name" value="LuxR_C_like"/>
    <property type="match status" value="1"/>
</dbReference>
<evidence type="ECO:0000259" key="5">
    <source>
        <dbReference type="PROSITE" id="PS50110"/>
    </source>
</evidence>